<dbReference type="InterPro" id="IPR028010">
    <property type="entry name" value="GSAP_C_dom"/>
</dbReference>
<feature type="compositionally biased region" description="Polar residues" evidence="1">
    <location>
        <begin position="431"/>
        <end position="441"/>
    </location>
</feature>
<evidence type="ECO:0000256" key="1">
    <source>
        <dbReference type="SAM" id="MobiDB-lite"/>
    </source>
</evidence>
<dbReference type="InParanoid" id="A0A2P6N3J5"/>
<keyword evidence="5" id="KW-1185">Reference proteome</keyword>
<gene>
    <name evidence="4" type="ORF">PROFUN_02388</name>
    <name evidence="3" type="ORF">PROFUN_13592</name>
</gene>
<sequence length="965" mass="110209">MFKFELIHNIKEDVLARAKQLQSATASPQRSTSTTSPSTREELNTVRIVGNERDGTIICTRDTIDRNGATITAFDFYDVSTKRVLLNQHFERRHLDVIGCSVSQDRSLIAYTICVQNSTSGELSDGSSGSYLSIDEYETWWGELHPQATMQCLKRSSSPMRIQFIYSSDFNASTNNFTSKRAVYFLGFGLNEKIELQHSIELYHVTLKFRDGKLLTVPNKKVVLASSYIWCEWDTKKASLYIVSTKPGKSNASEPNIFSLKCYTFQDKKSGILHSIYSSEDYTLSYEIPLEFQYEGFDPLHILYPLTPYDKKCDLHMQMIHMRENENCLCVQHPIEGEGQKRSITVTLFILHTKTKMDIKIPIKVTSDMDVSRIRVTFEHLLDSIILFIPGIFFQIVHCGNDRGPVAGLSINREPFRVEISSSSTDSPASEDQTCVLQSMTRKTERSDKSSVPVDPMMENLSQPDVFGRQLTGFRGRMKETRRSDGDKKKKTSDSMVLYDCEEGILYRCQFNKNSIRAIYTLPNFDEDTLLLGLHLSIMHLKDKDIADKSQILKLICEGDHIGTVADLFKETLVANAFMRTLKKSKAHNHTINFDRLLPLTIMDETTYSTVRMNHSDITFTRLNGYTHIPGTKTVIREREDRKRMIIGPTPRTTAPNTPTQQPGLKRFVIDLLGLEDEAAARNAEKAAQTDRDAESIQAERIFTECLTAHLSTTYPKERQSCQQISLIYAKQRQVEANKLFESVRLYGRKGRIFELLEHLYSSLEELQFPHPDGFNAEFIRVGYRCLPRSVFMQYLDRGIFYPDVGFVDAVVKNHEDASFIYHLASKVHPQHTISNIAPAKVKEIYSRDSVGLDMEVGEDSPFIPFTVFINSIKPEYHKHIHSVVDYSFMKHVEEEAYEKLLGVSFFDTNHSYVTNPQLNLIQHEMMTIPISSPRSKRMDSPGITGSPLSKIHFGSPMMRSRNNS</sequence>
<feature type="domain" description="Gamma-secretase-activating protein C-terminal" evidence="2">
    <location>
        <begin position="749"/>
        <end position="817"/>
    </location>
</feature>
<dbReference type="AlphaFoldDB" id="A0A2P6N3J5"/>
<feature type="region of interest" description="Disordered" evidence="1">
    <location>
        <begin position="21"/>
        <end position="44"/>
    </location>
</feature>
<organism evidence="3 5">
    <name type="scientific">Planoprotostelium fungivorum</name>
    <dbReference type="NCBI Taxonomy" id="1890364"/>
    <lineage>
        <taxon>Eukaryota</taxon>
        <taxon>Amoebozoa</taxon>
        <taxon>Evosea</taxon>
        <taxon>Variosea</taxon>
        <taxon>Cavosteliida</taxon>
        <taxon>Cavosteliaceae</taxon>
        <taxon>Planoprotostelium</taxon>
    </lineage>
</organism>
<name>A0A2P6N3J5_9EUKA</name>
<feature type="region of interest" description="Disordered" evidence="1">
    <location>
        <begin position="420"/>
        <end position="459"/>
    </location>
</feature>
<evidence type="ECO:0000313" key="3">
    <source>
        <dbReference type="EMBL" id="PRP78535.1"/>
    </source>
</evidence>
<feature type="compositionally biased region" description="Low complexity" evidence="1">
    <location>
        <begin position="22"/>
        <end position="38"/>
    </location>
</feature>
<dbReference type="GO" id="GO:1902004">
    <property type="term" value="P:positive regulation of amyloid-beta formation"/>
    <property type="evidence" value="ECO:0007669"/>
    <property type="project" value="TreeGrafter"/>
</dbReference>
<feature type="region of interest" description="Disordered" evidence="1">
    <location>
        <begin position="933"/>
        <end position="965"/>
    </location>
</feature>
<comment type="caution">
    <text evidence="3">The sequence shown here is derived from an EMBL/GenBank/DDBJ whole genome shotgun (WGS) entry which is preliminary data.</text>
</comment>
<dbReference type="InterPro" id="IPR026172">
    <property type="entry name" value="GSAP_fam"/>
</dbReference>
<accession>A0A2P6N3J5</accession>
<dbReference type="PANTHER" id="PTHR13630">
    <property type="entry name" value="GAMMA-SECRETASE-ACTIVATING PROTEIN"/>
    <property type="match status" value="1"/>
</dbReference>
<reference evidence="3 5" key="1">
    <citation type="journal article" date="2018" name="Genome Biol. Evol.">
        <title>Multiple Roots of Fruiting Body Formation in Amoebozoa.</title>
        <authorList>
            <person name="Hillmann F."/>
            <person name="Forbes G."/>
            <person name="Novohradska S."/>
            <person name="Ferling I."/>
            <person name="Riege K."/>
            <person name="Groth M."/>
            <person name="Westermann M."/>
            <person name="Marz M."/>
            <person name="Spaller T."/>
            <person name="Winckler T."/>
            <person name="Schaap P."/>
            <person name="Glockner G."/>
        </authorList>
    </citation>
    <scope>NUCLEOTIDE SEQUENCE [LARGE SCALE GENOMIC DNA]</scope>
    <source>
        <strain evidence="3 5">Jena</strain>
    </source>
</reference>
<dbReference type="OrthoDB" id="19866at2759"/>
<protein>
    <recommendedName>
        <fullName evidence="2">Gamma-secretase-activating protein C-terminal domain-containing protein</fullName>
    </recommendedName>
</protein>
<dbReference type="FunCoup" id="A0A2P6N3J5">
    <property type="interactions" value="19"/>
</dbReference>
<dbReference type="Proteomes" id="UP000241769">
    <property type="component" value="Unassembled WGS sequence"/>
</dbReference>
<dbReference type="STRING" id="1890364.A0A2P6N3J5"/>
<dbReference type="GO" id="GO:0005802">
    <property type="term" value="C:trans-Golgi network"/>
    <property type="evidence" value="ECO:0007669"/>
    <property type="project" value="TreeGrafter"/>
</dbReference>
<evidence type="ECO:0000313" key="4">
    <source>
        <dbReference type="EMBL" id="PRP87688.1"/>
    </source>
</evidence>
<evidence type="ECO:0000313" key="5">
    <source>
        <dbReference type="Proteomes" id="UP000241769"/>
    </source>
</evidence>
<evidence type="ECO:0000259" key="2">
    <source>
        <dbReference type="Pfam" id="PF14959"/>
    </source>
</evidence>
<dbReference type="EMBL" id="MDYQ01000018">
    <property type="protein sequence ID" value="PRP87688.1"/>
    <property type="molecule type" value="Genomic_DNA"/>
</dbReference>
<feature type="compositionally biased region" description="Low complexity" evidence="1">
    <location>
        <begin position="421"/>
        <end position="430"/>
    </location>
</feature>
<dbReference type="EMBL" id="MDYQ01000218">
    <property type="protein sequence ID" value="PRP78535.1"/>
    <property type="molecule type" value="Genomic_DNA"/>
</dbReference>
<dbReference type="Pfam" id="PF14959">
    <property type="entry name" value="GSAP-16"/>
    <property type="match status" value="1"/>
</dbReference>
<proteinExistence type="predicted"/>
<dbReference type="PANTHER" id="PTHR13630:SF1">
    <property type="entry name" value="GAMMA-SECRETASE-ACTIVATING PROTEIN"/>
    <property type="match status" value="1"/>
</dbReference>